<feature type="transmembrane region" description="Helical" evidence="5">
    <location>
        <begin position="216"/>
        <end position="236"/>
    </location>
</feature>
<comment type="subcellular location">
    <subcellularLocation>
        <location evidence="1">Membrane</location>
        <topology evidence="1">Multi-pass membrane protein</topology>
    </subcellularLocation>
</comment>
<dbReference type="AlphaFoldDB" id="A0A1I2EG35"/>
<keyword evidence="4 5" id="KW-0472">Membrane</keyword>
<feature type="transmembrane region" description="Helical" evidence="5">
    <location>
        <begin position="46"/>
        <end position="68"/>
    </location>
</feature>
<feature type="transmembrane region" description="Helical" evidence="5">
    <location>
        <begin position="363"/>
        <end position="381"/>
    </location>
</feature>
<dbReference type="GO" id="GO:0015179">
    <property type="term" value="F:L-amino acid transmembrane transporter activity"/>
    <property type="evidence" value="ECO:0007669"/>
    <property type="project" value="TreeGrafter"/>
</dbReference>
<feature type="transmembrane region" description="Helical" evidence="5">
    <location>
        <begin position="146"/>
        <end position="164"/>
    </location>
</feature>
<evidence type="ECO:0000313" key="6">
    <source>
        <dbReference type="EMBL" id="SFE92014.1"/>
    </source>
</evidence>
<accession>A0A1I2EG35</accession>
<dbReference type="PANTHER" id="PTHR11785">
    <property type="entry name" value="AMINO ACID TRANSPORTER"/>
    <property type="match status" value="1"/>
</dbReference>
<keyword evidence="2 5" id="KW-0812">Transmembrane</keyword>
<name>A0A1I2EG35_9BACT</name>
<dbReference type="Pfam" id="PF13520">
    <property type="entry name" value="AA_permease_2"/>
    <property type="match status" value="1"/>
</dbReference>
<evidence type="ECO:0000256" key="3">
    <source>
        <dbReference type="ARBA" id="ARBA00022989"/>
    </source>
</evidence>
<dbReference type="PIRSF" id="PIRSF006060">
    <property type="entry name" value="AA_transporter"/>
    <property type="match status" value="1"/>
</dbReference>
<dbReference type="EMBL" id="FONY01000010">
    <property type="protein sequence ID" value="SFE92014.1"/>
    <property type="molecule type" value="Genomic_DNA"/>
</dbReference>
<dbReference type="InterPro" id="IPR002293">
    <property type="entry name" value="AA/rel_permease1"/>
</dbReference>
<dbReference type="Proteomes" id="UP000199513">
    <property type="component" value="Unassembled WGS sequence"/>
</dbReference>
<dbReference type="Gene3D" id="1.20.1740.10">
    <property type="entry name" value="Amino acid/polyamine transporter I"/>
    <property type="match status" value="1"/>
</dbReference>
<evidence type="ECO:0000256" key="4">
    <source>
        <dbReference type="ARBA" id="ARBA00023136"/>
    </source>
</evidence>
<keyword evidence="3 5" id="KW-1133">Transmembrane helix</keyword>
<feature type="transmembrane region" description="Helical" evidence="5">
    <location>
        <begin position="448"/>
        <end position="465"/>
    </location>
</feature>
<sequence>MKKKQGQFVRSLTMGAAMILVISSVIGSGVYKKVAPMSAELQSPTLVLFCWILAGIISLCGALSNAEIASMLADSGGEYVYFKRIYGRFMAFIYGWSTFTAIKTAAVASIAYVFSQSFNALFPLPNLPDAIAQIDIWGLFKPFENFGVKALTIFLILSLTFLNTRGLKGASFLSKSITTLVIIGLGVIVISGLLFGQGGSFANLQNPAIHYISKDWTDFSLIKSVFGAMLAAFWAYEGWNTVGFIGGEIQNPNKNLPLALFGGMVIIISAYILVNFTYFYVMPIDKIIEVHQSQNEIAAVAVIRSYAGNIGAGALSVLILFTTFGCTNSTILMPPRIYYAMAKDGLFFKNAEYVHPRYNTPNTALWIQGIWACVLVLSGSFDQLTDMLIFAAFFFYGATALGVFVLRIKEPNTERPYKVWGYPIVPALFVIFCFALIIITLFTHPREAGIGLVLMLTGVPFYFYWNRRRILEE</sequence>
<feature type="transmembrane region" description="Helical" evidence="5">
    <location>
        <begin position="256"/>
        <end position="281"/>
    </location>
</feature>
<feature type="transmembrane region" description="Helical" evidence="5">
    <location>
        <begin position="420"/>
        <end position="442"/>
    </location>
</feature>
<reference evidence="6 7" key="1">
    <citation type="submission" date="2016-10" db="EMBL/GenBank/DDBJ databases">
        <authorList>
            <person name="de Groot N.N."/>
        </authorList>
    </citation>
    <scope>NUCLEOTIDE SEQUENCE [LARGE SCALE GENOMIC DNA]</scope>
    <source>
        <strain>GEY</strain>
        <strain evidence="7">DSM 9560</strain>
    </source>
</reference>
<feature type="transmembrane region" description="Helical" evidence="5">
    <location>
        <begin position="387"/>
        <end position="408"/>
    </location>
</feature>
<feature type="transmembrane region" description="Helical" evidence="5">
    <location>
        <begin position="89"/>
        <end position="114"/>
    </location>
</feature>
<dbReference type="InterPro" id="IPR050598">
    <property type="entry name" value="AminoAcid_Transporter"/>
</dbReference>
<feature type="transmembrane region" description="Helical" evidence="5">
    <location>
        <begin position="310"/>
        <end position="333"/>
    </location>
</feature>
<dbReference type="RefSeq" id="WP_245764003.1">
    <property type="nucleotide sequence ID" value="NZ_FONY01000010.1"/>
</dbReference>
<evidence type="ECO:0000256" key="2">
    <source>
        <dbReference type="ARBA" id="ARBA00022692"/>
    </source>
</evidence>
<gene>
    <name evidence="6" type="ORF">SAMN04488541_101012</name>
</gene>
<protein>
    <submittedName>
        <fullName evidence="6">Amino acid/polyamine/organocation transporter, APC superfamily</fullName>
    </submittedName>
</protein>
<proteinExistence type="predicted"/>
<evidence type="ECO:0000256" key="5">
    <source>
        <dbReference type="SAM" id="Phobius"/>
    </source>
</evidence>
<dbReference type="PANTHER" id="PTHR11785:SF512">
    <property type="entry name" value="SOBREMESA, ISOFORM B"/>
    <property type="match status" value="1"/>
</dbReference>
<evidence type="ECO:0000256" key="1">
    <source>
        <dbReference type="ARBA" id="ARBA00004141"/>
    </source>
</evidence>
<dbReference type="STRING" id="1003.SAMN04488541_101012"/>
<keyword evidence="7" id="KW-1185">Reference proteome</keyword>
<dbReference type="GO" id="GO:0016020">
    <property type="term" value="C:membrane"/>
    <property type="evidence" value="ECO:0007669"/>
    <property type="project" value="UniProtKB-SubCell"/>
</dbReference>
<feature type="transmembrane region" description="Helical" evidence="5">
    <location>
        <begin position="12"/>
        <end position="31"/>
    </location>
</feature>
<feature type="transmembrane region" description="Helical" evidence="5">
    <location>
        <begin position="176"/>
        <end position="196"/>
    </location>
</feature>
<organism evidence="6 7">
    <name type="scientific">Thermoflexibacter ruber</name>
    <dbReference type="NCBI Taxonomy" id="1003"/>
    <lineage>
        <taxon>Bacteria</taxon>
        <taxon>Pseudomonadati</taxon>
        <taxon>Bacteroidota</taxon>
        <taxon>Cytophagia</taxon>
        <taxon>Cytophagales</taxon>
        <taxon>Thermoflexibacteraceae</taxon>
        <taxon>Thermoflexibacter</taxon>
    </lineage>
</organism>
<evidence type="ECO:0000313" key="7">
    <source>
        <dbReference type="Proteomes" id="UP000199513"/>
    </source>
</evidence>